<dbReference type="EMBL" id="KV417681">
    <property type="protein sequence ID" value="KZP10351.1"/>
    <property type="molecule type" value="Genomic_DNA"/>
</dbReference>
<organism evidence="1 2">
    <name type="scientific">Athelia psychrophila</name>
    <dbReference type="NCBI Taxonomy" id="1759441"/>
    <lineage>
        <taxon>Eukaryota</taxon>
        <taxon>Fungi</taxon>
        <taxon>Dikarya</taxon>
        <taxon>Basidiomycota</taxon>
        <taxon>Agaricomycotina</taxon>
        <taxon>Agaricomycetes</taxon>
        <taxon>Agaricomycetidae</taxon>
        <taxon>Atheliales</taxon>
        <taxon>Atheliaceae</taxon>
        <taxon>Athelia</taxon>
    </lineage>
</organism>
<name>A0A165Z9E2_9AGAM</name>
<evidence type="ECO:0000313" key="2">
    <source>
        <dbReference type="Proteomes" id="UP000076532"/>
    </source>
</evidence>
<evidence type="ECO:0000313" key="1">
    <source>
        <dbReference type="EMBL" id="KZP10351.1"/>
    </source>
</evidence>
<dbReference type="Proteomes" id="UP000076532">
    <property type="component" value="Unassembled WGS sequence"/>
</dbReference>
<proteinExistence type="predicted"/>
<sequence length="171" mass="19202">MWGCGAPLGIHCWVLYEHIQKRRSLLILRQLRPRTAKVMITMFNMVVNTTTIKIKNTIRIITRRGPARMAPLSPPCRAHLPQERPTPRSLCFSPLSLPHHSCKASTNSYRGEIHASRFDGALRGPESDSINSADLGVVVELLVVIFFAFGEVEVHGVPEVRSPQCLDLCFF</sequence>
<accession>A0A165Z9E2</accession>
<reference evidence="1 2" key="1">
    <citation type="journal article" date="2016" name="Mol. Biol. Evol.">
        <title>Comparative Genomics of Early-Diverging Mushroom-Forming Fungi Provides Insights into the Origins of Lignocellulose Decay Capabilities.</title>
        <authorList>
            <person name="Nagy L.G."/>
            <person name="Riley R."/>
            <person name="Tritt A."/>
            <person name="Adam C."/>
            <person name="Daum C."/>
            <person name="Floudas D."/>
            <person name="Sun H."/>
            <person name="Yadav J.S."/>
            <person name="Pangilinan J."/>
            <person name="Larsson K.H."/>
            <person name="Matsuura K."/>
            <person name="Barry K."/>
            <person name="Labutti K."/>
            <person name="Kuo R."/>
            <person name="Ohm R.A."/>
            <person name="Bhattacharya S.S."/>
            <person name="Shirouzu T."/>
            <person name="Yoshinaga Y."/>
            <person name="Martin F.M."/>
            <person name="Grigoriev I.V."/>
            <person name="Hibbett D.S."/>
        </authorList>
    </citation>
    <scope>NUCLEOTIDE SEQUENCE [LARGE SCALE GENOMIC DNA]</scope>
    <source>
        <strain evidence="1 2">CBS 109695</strain>
    </source>
</reference>
<gene>
    <name evidence="1" type="ORF">FIBSPDRAFT_218568</name>
</gene>
<dbReference type="AlphaFoldDB" id="A0A165Z9E2"/>
<keyword evidence="2" id="KW-1185">Reference proteome</keyword>
<protein>
    <submittedName>
        <fullName evidence="1">Uncharacterized protein</fullName>
    </submittedName>
</protein>